<dbReference type="OrthoDB" id="42561at2759"/>
<dbReference type="SUPFAM" id="SSF49785">
    <property type="entry name" value="Galactose-binding domain-like"/>
    <property type="match status" value="1"/>
</dbReference>
<evidence type="ECO:0000256" key="1">
    <source>
        <dbReference type="ARBA" id="ARBA00004173"/>
    </source>
</evidence>
<dbReference type="InterPro" id="IPR039131">
    <property type="entry name" value="NDUFAF1"/>
</dbReference>
<dbReference type="GO" id="GO:0051082">
    <property type="term" value="F:unfolded protein binding"/>
    <property type="evidence" value="ECO:0007669"/>
    <property type="project" value="TreeGrafter"/>
</dbReference>
<organism evidence="6 7">
    <name type="scientific">Penaeus vannamei</name>
    <name type="common">Whiteleg shrimp</name>
    <name type="synonym">Litopenaeus vannamei</name>
    <dbReference type="NCBI Taxonomy" id="6689"/>
    <lineage>
        <taxon>Eukaryota</taxon>
        <taxon>Metazoa</taxon>
        <taxon>Ecdysozoa</taxon>
        <taxon>Arthropoda</taxon>
        <taxon>Crustacea</taxon>
        <taxon>Multicrustacea</taxon>
        <taxon>Malacostraca</taxon>
        <taxon>Eumalacostraca</taxon>
        <taxon>Eucarida</taxon>
        <taxon>Decapoda</taxon>
        <taxon>Dendrobranchiata</taxon>
        <taxon>Penaeoidea</taxon>
        <taxon>Penaeidae</taxon>
        <taxon>Penaeus</taxon>
    </lineage>
</organism>
<dbReference type="GO" id="GO:0006120">
    <property type="term" value="P:mitochondrial electron transport, NADH to ubiquinone"/>
    <property type="evidence" value="ECO:0007669"/>
    <property type="project" value="TreeGrafter"/>
</dbReference>
<evidence type="ECO:0000256" key="3">
    <source>
        <dbReference type="ARBA" id="ARBA00023128"/>
    </source>
</evidence>
<dbReference type="EMBL" id="QCYY01003436">
    <property type="protein sequence ID" value="ROT63478.1"/>
    <property type="molecule type" value="Genomic_DNA"/>
</dbReference>
<evidence type="ECO:0000256" key="4">
    <source>
        <dbReference type="ARBA" id="ARBA00023186"/>
    </source>
</evidence>
<comment type="subcellular location">
    <subcellularLocation>
        <location evidence="1">Mitochondrion</location>
    </subcellularLocation>
</comment>
<gene>
    <name evidence="6" type="ORF">C7M84_018636</name>
</gene>
<dbReference type="AlphaFoldDB" id="A0A423SGV4"/>
<dbReference type="Pfam" id="PF08547">
    <property type="entry name" value="CIA30"/>
    <property type="match status" value="1"/>
</dbReference>
<dbReference type="GO" id="GO:0032981">
    <property type="term" value="P:mitochondrial respiratory chain complex I assembly"/>
    <property type="evidence" value="ECO:0007669"/>
    <property type="project" value="TreeGrafter"/>
</dbReference>
<keyword evidence="7" id="KW-1185">Reference proteome</keyword>
<dbReference type="InterPro" id="IPR013857">
    <property type="entry name" value="NADH-UbQ_OxRdtase-assoc_prot30"/>
</dbReference>
<reference evidence="6 7" key="2">
    <citation type="submission" date="2019-01" db="EMBL/GenBank/DDBJ databases">
        <title>The decoding of complex shrimp genome reveals the adaptation for benthos swimmer, frequently molting mechanism and breeding impact on genome.</title>
        <authorList>
            <person name="Sun Y."/>
            <person name="Gao Y."/>
            <person name="Yu Y."/>
        </authorList>
    </citation>
    <scope>NUCLEOTIDE SEQUENCE [LARGE SCALE GENOMIC DNA]</scope>
    <source>
        <tissue evidence="6">Muscle</tissue>
    </source>
</reference>
<comment type="similarity">
    <text evidence="2">Belongs to the CIA30 family.</text>
</comment>
<feature type="domain" description="NADH:ubiquinone oxidoreductase intermediate-associated protein 30" evidence="5">
    <location>
        <begin position="153"/>
        <end position="323"/>
    </location>
</feature>
<accession>A0A423SGV4</accession>
<dbReference type="PANTHER" id="PTHR13194:SF18">
    <property type="entry name" value="COMPLEX I INTERMEDIATE-ASSOCIATED PROTEIN 30, MITOCHONDRIAL"/>
    <property type="match status" value="1"/>
</dbReference>
<evidence type="ECO:0000256" key="2">
    <source>
        <dbReference type="ARBA" id="ARBA00007884"/>
    </source>
</evidence>
<proteinExistence type="inferred from homology"/>
<evidence type="ECO:0000313" key="6">
    <source>
        <dbReference type="EMBL" id="ROT63478.1"/>
    </source>
</evidence>
<comment type="caution">
    <text evidence="6">The sequence shown here is derived from an EMBL/GenBank/DDBJ whole genome shotgun (WGS) entry which is preliminary data.</text>
</comment>
<reference evidence="6 7" key="1">
    <citation type="submission" date="2018-04" db="EMBL/GenBank/DDBJ databases">
        <authorList>
            <person name="Zhang X."/>
            <person name="Yuan J."/>
            <person name="Li F."/>
            <person name="Xiang J."/>
        </authorList>
    </citation>
    <scope>NUCLEOTIDE SEQUENCE [LARGE SCALE GENOMIC DNA]</scope>
    <source>
        <tissue evidence="6">Muscle</tissue>
    </source>
</reference>
<dbReference type="InterPro" id="IPR008979">
    <property type="entry name" value="Galactose-bd-like_sf"/>
</dbReference>
<evidence type="ECO:0000313" key="7">
    <source>
        <dbReference type="Proteomes" id="UP000283509"/>
    </source>
</evidence>
<sequence>MLPLRWSHVPGGSGLVRALRPSGSVVSRIPPHLRQEDGNDTRQKRFLHVHSSRNIIFGNTKTFLKENLWPCSRVNRSIATTPVKQLFWEKDPKGGYSSKEKRNRKELIQEGLKELRIELSKWKGEVIEKFEDDPIIVRPECLIGDMDKVWILKNEEQLKNWVATSDKDHGEGYSSCSLSLSPAGHGLFSGQINTQVPKDGRVKKAGYCNMKSIRPRLSFKREVYLDWSLYNHLELRVRGDGRTYLLNISTAGYFDLHWNDMYSYPLYTRGGPHWQVTKIPFSKFFLSSKGRLQDKQCPIPLQRVVSLGISAGDRVNAPFRLEIDYIGVYSDPDHTEEFAYEMYKLPKYIVGN</sequence>
<keyword evidence="4" id="KW-0143">Chaperone</keyword>
<dbReference type="Proteomes" id="UP000283509">
    <property type="component" value="Unassembled WGS sequence"/>
</dbReference>
<dbReference type="PANTHER" id="PTHR13194">
    <property type="entry name" value="COMPLEX I INTERMEDIATE-ASSOCIATED PROTEIN 30"/>
    <property type="match status" value="1"/>
</dbReference>
<name>A0A423SGV4_PENVA</name>
<evidence type="ECO:0000259" key="5">
    <source>
        <dbReference type="Pfam" id="PF08547"/>
    </source>
</evidence>
<keyword evidence="3" id="KW-0496">Mitochondrion</keyword>
<protein>
    <submittedName>
        <fullName evidence="6">Putative complex I intermediate-associated protein 30, mitochondrial</fullName>
    </submittedName>
</protein>
<dbReference type="STRING" id="6689.A0A423SGV4"/>
<dbReference type="GO" id="GO:0005739">
    <property type="term" value="C:mitochondrion"/>
    <property type="evidence" value="ECO:0007669"/>
    <property type="project" value="UniProtKB-SubCell"/>
</dbReference>